<dbReference type="Proteomes" id="UP001162992">
    <property type="component" value="Chromosome 22"/>
</dbReference>
<gene>
    <name evidence="1" type="ORF">O6H91_22G019600</name>
</gene>
<evidence type="ECO:0000313" key="2">
    <source>
        <dbReference type="Proteomes" id="UP001162992"/>
    </source>
</evidence>
<organism evidence="1 2">
    <name type="scientific">Diphasiastrum complanatum</name>
    <name type="common">Issler's clubmoss</name>
    <name type="synonym">Lycopodium complanatum</name>
    <dbReference type="NCBI Taxonomy" id="34168"/>
    <lineage>
        <taxon>Eukaryota</taxon>
        <taxon>Viridiplantae</taxon>
        <taxon>Streptophyta</taxon>
        <taxon>Embryophyta</taxon>
        <taxon>Tracheophyta</taxon>
        <taxon>Lycopodiopsida</taxon>
        <taxon>Lycopodiales</taxon>
        <taxon>Lycopodiaceae</taxon>
        <taxon>Lycopodioideae</taxon>
        <taxon>Diphasiastrum</taxon>
    </lineage>
</organism>
<protein>
    <submittedName>
        <fullName evidence="1">Uncharacterized protein</fullName>
    </submittedName>
</protein>
<comment type="caution">
    <text evidence="1">The sequence shown here is derived from an EMBL/GenBank/DDBJ whole genome shotgun (WGS) entry which is preliminary data.</text>
</comment>
<keyword evidence="2" id="KW-1185">Reference proteome</keyword>
<dbReference type="EMBL" id="CM055113">
    <property type="protein sequence ID" value="KAJ7515596.1"/>
    <property type="molecule type" value="Genomic_DNA"/>
</dbReference>
<name>A0ACC2ADM5_DIPCM</name>
<sequence>MAGLARPAVVNLVGTNTKHLPKSHPKFFGSALSSLVTIPKTALINRALCTDVIVVAHANLSLSKLPASPSQDQIQDAGDSIPCSRITWGQLAVQGPRTEMEDEIVVEGPCPYGFTYAAVFDGHAGFSSVKFLRNELYKECMAALQGGLLLESNDVGVIKDALSAAFLQTDRRLLSWLDELREDNESGSTATVMFLRADRLIVAHVGDSRLVLSCAGKAEELSADHRPFGNSKTSLAEIKRVKDAGGWVRDGRVCGSLSVSRAFGDILLKTRRKEMLDNGVKNRFWTNHFVSRLDTAADWIVALPDVNVANINQDTEFILLASDGLWDTIKSAEAVKFVTNQLKQHGDVQLACEALAGAALDRNGQDNISIIIADLGKIQCQEGFAKRQELKESIKQVLVDCILNVKSLNVLWQSISCALGEDFPISM</sequence>
<accession>A0ACC2ADM5</accession>
<proteinExistence type="predicted"/>
<evidence type="ECO:0000313" key="1">
    <source>
        <dbReference type="EMBL" id="KAJ7515596.1"/>
    </source>
</evidence>
<reference evidence="2" key="1">
    <citation type="journal article" date="2024" name="Proc. Natl. Acad. Sci. U.S.A.">
        <title>Extraordinary preservation of gene collinearity over three hundred million years revealed in homosporous lycophytes.</title>
        <authorList>
            <person name="Li C."/>
            <person name="Wickell D."/>
            <person name="Kuo L.Y."/>
            <person name="Chen X."/>
            <person name="Nie B."/>
            <person name="Liao X."/>
            <person name="Peng D."/>
            <person name="Ji J."/>
            <person name="Jenkins J."/>
            <person name="Williams M."/>
            <person name="Shu S."/>
            <person name="Plott C."/>
            <person name="Barry K."/>
            <person name="Rajasekar S."/>
            <person name="Grimwood J."/>
            <person name="Han X."/>
            <person name="Sun S."/>
            <person name="Hou Z."/>
            <person name="He W."/>
            <person name="Dai G."/>
            <person name="Sun C."/>
            <person name="Schmutz J."/>
            <person name="Leebens-Mack J.H."/>
            <person name="Li F.W."/>
            <person name="Wang L."/>
        </authorList>
    </citation>
    <scope>NUCLEOTIDE SEQUENCE [LARGE SCALE GENOMIC DNA]</scope>
    <source>
        <strain evidence="2">cv. PW_Plant_1</strain>
    </source>
</reference>